<gene>
    <name evidence="2" type="ORF">FRX94_05910</name>
</gene>
<keyword evidence="1" id="KW-1133">Transmembrane helix</keyword>
<evidence type="ECO:0000256" key="1">
    <source>
        <dbReference type="SAM" id="Phobius"/>
    </source>
</evidence>
<evidence type="ECO:0000313" key="3">
    <source>
        <dbReference type="Proteomes" id="UP000320791"/>
    </source>
</evidence>
<dbReference type="AlphaFoldDB" id="A0A5C5UI44"/>
<dbReference type="EMBL" id="VOHM01000010">
    <property type="protein sequence ID" value="TWT25658.1"/>
    <property type="molecule type" value="Genomic_DNA"/>
</dbReference>
<evidence type="ECO:0000313" key="2">
    <source>
        <dbReference type="EMBL" id="TWT25658.1"/>
    </source>
</evidence>
<accession>A0A5C5UI44</accession>
<comment type="caution">
    <text evidence="2">The sequence shown here is derived from an EMBL/GenBank/DDBJ whole genome shotgun (WGS) entry which is preliminary data.</text>
</comment>
<feature type="transmembrane region" description="Helical" evidence="1">
    <location>
        <begin position="20"/>
        <end position="40"/>
    </location>
</feature>
<dbReference type="Proteomes" id="UP000320791">
    <property type="component" value="Unassembled WGS sequence"/>
</dbReference>
<name>A0A5C5UI44_9CORY</name>
<keyword evidence="1" id="KW-0472">Membrane</keyword>
<organism evidence="2 3">
    <name type="scientific">Corynebacterium canis</name>
    <dbReference type="NCBI Taxonomy" id="679663"/>
    <lineage>
        <taxon>Bacteria</taxon>
        <taxon>Bacillati</taxon>
        <taxon>Actinomycetota</taxon>
        <taxon>Actinomycetes</taxon>
        <taxon>Mycobacteriales</taxon>
        <taxon>Corynebacteriaceae</taxon>
        <taxon>Corynebacterium</taxon>
    </lineage>
</organism>
<proteinExistence type="predicted"/>
<dbReference type="Pfam" id="PF14029">
    <property type="entry name" value="DUF4244"/>
    <property type="match status" value="1"/>
</dbReference>
<dbReference type="InterPro" id="IPR025338">
    <property type="entry name" value="DUF4244"/>
</dbReference>
<keyword evidence="1" id="KW-0812">Transmembrane</keyword>
<protein>
    <submittedName>
        <fullName evidence="2">DUF4244 domain-containing protein</fullName>
    </submittedName>
</protein>
<sequence>MKDSNRFHDLIRNDEGMTTIEYAMGSLAAAAMAAVLYAVVKGDTVVSAIEDIISNALSSTP</sequence>
<keyword evidence="3" id="KW-1185">Reference proteome</keyword>
<dbReference type="RefSeq" id="WP_146324206.1">
    <property type="nucleotide sequence ID" value="NZ_BAABLR010000073.1"/>
</dbReference>
<reference evidence="2 3" key="1">
    <citation type="submission" date="2019-08" db="EMBL/GenBank/DDBJ databases">
        <authorList>
            <person name="Lei W."/>
        </authorList>
    </citation>
    <scope>NUCLEOTIDE SEQUENCE [LARGE SCALE GENOMIC DNA]</scope>
    <source>
        <strain evidence="2 3">CCUG 58627</strain>
    </source>
</reference>